<organism evidence="4 5">
    <name type="scientific">Colwellia asteriadis</name>
    <dbReference type="NCBI Taxonomy" id="517723"/>
    <lineage>
        <taxon>Bacteria</taxon>
        <taxon>Pseudomonadati</taxon>
        <taxon>Pseudomonadota</taxon>
        <taxon>Gammaproteobacteria</taxon>
        <taxon>Alteromonadales</taxon>
        <taxon>Colwelliaceae</taxon>
        <taxon>Colwellia</taxon>
    </lineage>
</organism>
<gene>
    <name evidence="4" type="primary">vpsG</name>
    <name evidence="4" type="ORF">GCM10009111_00750</name>
</gene>
<dbReference type="RefSeq" id="WP_343813565.1">
    <property type="nucleotide sequence ID" value="NZ_BAAAFA010000001.1"/>
</dbReference>
<dbReference type="InterPro" id="IPR001451">
    <property type="entry name" value="Hexapep"/>
</dbReference>
<name>A0ABP3WDG5_9GAMM</name>
<dbReference type="PROSITE" id="PS00101">
    <property type="entry name" value="HEXAPEP_TRANSFERASES"/>
    <property type="match status" value="1"/>
</dbReference>
<evidence type="ECO:0000313" key="5">
    <source>
        <dbReference type="Proteomes" id="UP001500021"/>
    </source>
</evidence>
<dbReference type="Proteomes" id="UP001500021">
    <property type="component" value="Unassembled WGS sequence"/>
</dbReference>
<protein>
    <submittedName>
        <fullName evidence="4">Exopolysaccharide biosynthesis acetyltransferase VpsG</fullName>
    </submittedName>
</protein>
<dbReference type="PIRSF" id="PIRSF000441">
    <property type="entry name" value="CysE"/>
    <property type="match status" value="1"/>
</dbReference>
<keyword evidence="1" id="KW-0808">Transferase</keyword>
<keyword evidence="5" id="KW-1185">Reference proteome</keyword>
<keyword evidence="2" id="KW-0677">Repeat</keyword>
<dbReference type="Pfam" id="PF00132">
    <property type="entry name" value="Hexapep"/>
    <property type="match status" value="1"/>
</dbReference>
<evidence type="ECO:0000256" key="2">
    <source>
        <dbReference type="ARBA" id="ARBA00022737"/>
    </source>
</evidence>
<comment type="caution">
    <text evidence="4">The sequence shown here is derived from an EMBL/GenBank/DDBJ whole genome shotgun (WGS) entry which is preliminary data.</text>
</comment>
<reference evidence="5" key="1">
    <citation type="journal article" date="2019" name="Int. J. Syst. Evol. Microbiol.">
        <title>The Global Catalogue of Microorganisms (GCM) 10K type strain sequencing project: providing services to taxonomists for standard genome sequencing and annotation.</title>
        <authorList>
            <consortium name="The Broad Institute Genomics Platform"/>
            <consortium name="The Broad Institute Genome Sequencing Center for Infectious Disease"/>
            <person name="Wu L."/>
            <person name="Ma J."/>
        </authorList>
    </citation>
    <scope>NUCLEOTIDE SEQUENCE [LARGE SCALE GENOMIC DNA]</scope>
    <source>
        <strain evidence="5">JCM 15608</strain>
    </source>
</reference>
<keyword evidence="3" id="KW-0012">Acyltransferase</keyword>
<evidence type="ECO:0000313" key="4">
    <source>
        <dbReference type="EMBL" id="GAA0810217.1"/>
    </source>
</evidence>
<dbReference type="InterPro" id="IPR005881">
    <property type="entry name" value="Ser_O-AcTrfase"/>
</dbReference>
<evidence type="ECO:0000256" key="1">
    <source>
        <dbReference type="ARBA" id="ARBA00022679"/>
    </source>
</evidence>
<dbReference type="EMBL" id="BAAAFA010000001">
    <property type="protein sequence ID" value="GAA0810217.1"/>
    <property type="molecule type" value="Genomic_DNA"/>
</dbReference>
<dbReference type="InterPro" id="IPR011004">
    <property type="entry name" value="Trimer_LpxA-like_sf"/>
</dbReference>
<evidence type="ECO:0000256" key="3">
    <source>
        <dbReference type="ARBA" id="ARBA00023315"/>
    </source>
</evidence>
<dbReference type="PANTHER" id="PTHR42811">
    <property type="entry name" value="SERINE ACETYLTRANSFERASE"/>
    <property type="match status" value="1"/>
</dbReference>
<accession>A0ABP3WDG5</accession>
<sequence length="143" mass="15036">MFLYRIGHKLHQYKIPLIPKVINALIRLIHNCAIYSETTIGKGTIFGYGGIGVVIHKRSIIGSNCIIGTNVTIGGRSKSLGVPIIGNNVYIATGAKILGDLTIGDNSVIGANAVVINNVAANCVAAGVPAKIIKTNIDINDFI</sequence>
<dbReference type="InterPro" id="IPR018357">
    <property type="entry name" value="Hexapep_transf_CS"/>
</dbReference>
<proteinExistence type="predicted"/>
<dbReference type="Gene3D" id="2.160.10.10">
    <property type="entry name" value="Hexapeptide repeat proteins"/>
    <property type="match status" value="1"/>
</dbReference>
<dbReference type="SUPFAM" id="SSF51161">
    <property type="entry name" value="Trimeric LpxA-like enzymes"/>
    <property type="match status" value="1"/>
</dbReference>